<dbReference type="GO" id="GO:0003700">
    <property type="term" value="F:DNA-binding transcription factor activity"/>
    <property type="evidence" value="ECO:0007669"/>
    <property type="project" value="InterPro"/>
</dbReference>
<evidence type="ECO:0000256" key="2">
    <source>
        <dbReference type="ARBA" id="ARBA00023125"/>
    </source>
</evidence>
<reference evidence="5 6" key="1">
    <citation type="journal article" date="2009" name="Appl. Environ. Microbiol.">
        <title>Novel features of the polysaccharide-digesting gliding bacterium Flavobacterium johnsoniae as revealed by genome sequence analysis.</title>
        <authorList>
            <person name="McBride M.J."/>
            <person name="Xie G."/>
            <person name="Martens E.C."/>
            <person name="Lapidus A."/>
            <person name="Henrissat B."/>
            <person name="Rhodes R.G."/>
            <person name="Goltsman E."/>
            <person name="Wang W."/>
            <person name="Xu J."/>
            <person name="Hunnicutt D.W."/>
            <person name="Staroscik A.M."/>
            <person name="Hoover T.R."/>
            <person name="Cheng Y.Q."/>
            <person name="Stein J.L."/>
        </authorList>
    </citation>
    <scope>NUCLEOTIDE SEQUENCE [LARGE SCALE GENOMIC DNA]</scope>
    <source>
        <strain evidence="6">ATCC 17061 / DSM 2064 / JCM 8514 / BCRC 14874 / CCUG 350202 / NBRC 14942 / NCIMB 11054 / UW101</strain>
    </source>
</reference>
<gene>
    <name evidence="5" type="ordered locus">Fjoh_3096</name>
</gene>
<dbReference type="SUPFAM" id="SSF46689">
    <property type="entry name" value="Homeodomain-like"/>
    <property type="match status" value="1"/>
</dbReference>
<feature type="domain" description="HTH araC/xylS-type" evidence="4">
    <location>
        <begin position="174"/>
        <end position="272"/>
    </location>
</feature>
<proteinExistence type="predicted"/>
<accession>A5FFA5</accession>
<sequence>MDRIDYPKIILLSASSAQDFPENYQSAYHSHIYCERGSVNFIFNNMPFKCGKGEFIFWLADSKISELEFSSNFKATVFFVEKHLLTDNFPSLNIGIDAIVHHQINPILKPDKKNKDRILKNFKMLYQKSIENDNRFYKEILKLQMQLFLLEMWDIFIDQLERRERSPQSGTLYERFLYLVEANCMKNREVRFYSGELNITPKYLNQICKSNTGISASEWIQRYTKDRIVLLLNNKKLNISEIADEMGFSSRSFFTRYVKKVLGISPSEYRQQI</sequence>
<keyword evidence="2" id="KW-0238">DNA-binding</keyword>
<dbReference type="RefSeq" id="WP_012025083.1">
    <property type="nucleotide sequence ID" value="NC_009441.1"/>
</dbReference>
<evidence type="ECO:0000313" key="6">
    <source>
        <dbReference type="Proteomes" id="UP000006694"/>
    </source>
</evidence>
<dbReference type="STRING" id="376686.Fjoh_3096"/>
<dbReference type="AlphaFoldDB" id="A5FFA5"/>
<dbReference type="GO" id="GO:0043565">
    <property type="term" value="F:sequence-specific DNA binding"/>
    <property type="evidence" value="ECO:0007669"/>
    <property type="project" value="InterPro"/>
</dbReference>
<dbReference type="OrthoDB" id="1007667at2"/>
<keyword evidence="3" id="KW-0804">Transcription</keyword>
<dbReference type="KEGG" id="fjo:Fjoh_3096"/>
<evidence type="ECO:0000259" key="4">
    <source>
        <dbReference type="PROSITE" id="PS01124"/>
    </source>
</evidence>
<organism evidence="5 6">
    <name type="scientific">Flavobacterium johnsoniae (strain ATCC 17061 / DSM 2064 / JCM 8514 / BCRC 14874 / CCUG 350202 / NBRC 14942 / NCIMB 11054 / UW101)</name>
    <name type="common">Cytophaga johnsonae</name>
    <dbReference type="NCBI Taxonomy" id="376686"/>
    <lineage>
        <taxon>Bacteria</taxon>
        <taxon>Pseudomonadati</taxon>
        <taxon>Bacteroidota</taxon>
        <taxon>Flavobacteriia</taxon>
        <taxon>Flavobacteriales</taxon>
        <taxon>Flavobacteriaceae</taxon>
        <taxon>Flavobacterium</taxon>
    </lineage>
</organism>
<dbReference type="GeneID" id="31766009"/>
<dbReference type="InterPro" id="IPR020449">
    <property type="entry name" value="Tscrpt_reg_AraC-type_HTH"/>
</dbReference>
<dbReference type="Gene3D" id="1.10.10.60">
    <property type="entry name" value="Homeodomain-like"/>
    <property type="match status" value="1"/>
</dbReference>
<dbReference type="PANTHER" id="PTHR43280:SF32">
    <property type="entry name" value="TRANSCRIPTIONAL REGULATORY PROTEIN"/>
    <property type="match status" value="1"/>
</dbReference>
<dbReference type="HOGENOM" id="CLU_000445_88_2_10"/>
<dbReference type="EMBL" id="CP000685">
    <property type="protein sequence ID" value="ABQ06113.1"/>
    <property type="molecule type" value="Genomic_DNA"/>
</dbReference>
<dbReference type="Proteomes" id="UP000006694">
    <property type="component" value="Chromosome"/>
</dbReference>
<evidence type="ECO:0000313" key="5">
    <source>
        <dbReference type="EMBL" id="ABQ06113.1"/>
    </source>
</evidence>
<dbReference type="InterPro" id="IPR009057">
    <property type="entry name" value="Homeodomain-like_sf"/>
</dbReference>
<keyword evidence="1" id="KW-0805">Transcription regulation</keyword>
<protein>
    <submittedName>
        <fullName evidence="5">Transcriptional regulator, AraC family</fullName>
    </submittedName>
</protein>
<dbReference type="PROSITE" id="PS01124">
    <property type="entry name" value="HTH_ARAC_FAMILY_2"/>
    <property type="match status" value="1"/>
</dbReference>
<dbReference type="InterPro" id="IPR018060">
    <property type="entry name" value="HTH_AraC"/>
</dbReference>
<evidence type="ECO:0000256" key="1">
    <source>
        <dbReference type="ARBA" id="ARBA00023015"/>
    </source>
</evidence>
<name>A5FFA5_FLAJ1</name>
<keyword evidence="6" id="KW-1185">Reference proteome</keyword>
<dbReference type="Pfam" id="PF12833">
    <property type="entry name" value="HTH_18"/>
    <property type="match status" value="1"/>
</dbReference>
<evidence type="ECO:0000256" key="3">
    <source>
        <dbReference type="ARBA" id="ARBA00023163"/>
    </source>
</evidence>
<dbReference type="PANTHER" id="PTHR43280">
    <property type="entry name" value="ARAC-FAMILY TRANSCRIPTIONAL REGULATOR"/>
    <property type="match status" value="1"/>
</dbReference>
<dbReference type="PRINTS" id="PR00032">
    <property type="entry name" value="HTHARAC"/>
</dbReference>
<dbReference type="SMART" id="SM00342">
    <property type="entry name" value="HTH_ARAC"/>
    <property type="match status" value="1"/>
</dbReference>
<dbReference type="eggNOG" id="COG2207">
    <property type="taxonomic scope" value="Bacteria"/>
</dbReference>